<sequence>MKGRIAHIRNRQRLLREAIGYQKDFEAWEESCVPSYCHPNPAAAYVSWLRLFAAADMAKKVRPPAKRVLDFGSSIGELGHLLADGVQYEFIESLDAAADFLKKQLPAAKRTTLQEAPVGAYDRIFAIDSLEHNTDFRELLAELVAKLAPGGALILSGPTENRLYKLGRKIAGFEGHYHETNIHAIEAAAAEMMIRRAAKTILPLAPLFRVTAWTVT</sequence>
<evidence type="ECO:0000313" key="1">
    <source>
        <dbReference type="EMBL" id="MCF2514804.1"/>
    </source>
</evidence>
<evidence type="ECO:0000313" key="2">
    <source>
        <dbReference type="Proteomes" id="UP001139410"/>
    </source>
</evidence>
<dbReference type="Gene3D" id="3.40.50.150">
    <property type="entry name" value="Vaccinia Virus protein VP39"/>
    <property type="match status" value="1"/>
</dbReference>
<dbReference type="Pfam" id="PF13489">
    <property type="entry name" value="Methyltransf_23"/>
    <property type="match status" value="1"/>
</dbReference>
<keyword evidence="1" id="KW-0489">Methyltransferase</keyword>
<dbReference type="Proteomes" id="UP001139410">
    <property type="component" value="Unassembled WGS sequence"/>
</dbReference>
<comment type="caution">
    <text evidence="1">The sequence shown here is derived from an EMBL/GenBank/DDBJ whole genome shotgun (WGS) entry which is preliminary data.</text>
</comment>
<keyword evidence="2" id="KW-1185">Reference proteome</keyword>
<dbReference type="GO" id="GO:0032259">
    <property type="term" value="P:methylation"/>
    <property type="evidence" value="ECO:0007669"/>
    <property type="project" value="UniProtKB-KW"/>
</dbReference>
<name>A0A9X1QNY0_9SPHN</name>
<proteinExistence type="predicted"/>
<dbReference type="SUPFAM" id="SSF53335">
    <property type="entry name" value="S-adenosyl-L-methionine-dependent methyltransferases"/>
    <property type="match status" value="1"/>
</dbReference>
<dbReference type="EMBL" id="JAKFGM010000002">
    <property type="protein sequence ID" value="MCF2514804.1"/>
    <property type="molecule type" value="Genomic_DNA"/>
</dbReference>
<dbReference type="InterPro" id="IPR029063">
    <property type="entry name" value="SAM-dependent_MTases_sf"/>
</dbReference>
<gene>
    <name evidence="1" type="ORF">LVY65_06975</name>
</gene>
<dbReference type="CDD" id="cd02440">
    <property type="entry name" value="AdoMet_MTases"/>
    <property type="match status" value="1"/>
</dbReference>
<dbReference type="GO" id="GO:0008168">
    <property type="term" value="F:methyltransferase activity"/>
    <property type="evidence" value="ECO:0007669"/>
    <property type="project" value="UniProtKB-KW"/>
</dbReference>
<dbReference type="RefSeq" id="WP_235067301.1">
    <property type="nucleotide sequence ID" value="NZ_JAKFGM010000002.1"/>
</dbReference>
<organism evidence="1 2">
    <name type="scientific">Sphingomonas cremea</name>
    <dbReference type="NCBI Taxonomy" id="2904799"/>
    <lineage>
        <taxon>Bacteria</taxon>
        <taxon>Pseudomonadati</taxon>
        <taxon>Pseudomonadota</taxon>
        <taxon>Alphaproteobacteria</taxon>
        <taxon>Sphingomonadales</taxon>
        <taxon>Sphingomonadaceae</taxon>
        <taxon>Sphingomonas</taxon>
    </lineage>
</organism>
<reference evidence="1" key="1">
    <citation type="submission" date="2022-01" db="EMBL/GenBank/DDBJ databases">
        <authorList>
            <person name="Jo J.-H."/>
            <person name="Im W.-T."/>
        </authorList>
    </citation>
    <scope>NUCLEOTIDE SEQUENCE</scope>
    <source>
        <strain evidence="1">G124</strain>
    </source>
</reference>
<keyword evidence="1" id="KW-0808">Transferase</keyword>
<protein>
    <submittedName>
        <fullName evidence="1">Class I SAM-dependent methyltransferase</fullName>
    </submittedName>
</protein>
<dbReference type="AlphaFoldDB" id="A0A9X1QNY0"/>
<accession>A0A9X1QNY0</accession>